<proteinExistence type="predicted"/>
<name>A0A3B0ZGV4_9ZZZZ</name>
<reference evidence="1" key="1">
    <citation type="submission" date="2018-06" db="EMBL/GenBank/DDBJ databases">
        <authorList>
            <person name="Zhirakovskaya E."/>
        </authorList>
    </citation>
    <scope>NUCLEOTIDE SEQUENCE</scope>
</reference>
<gene>
    <name evidence="1" type="ORF">MNBD_GAMMA17-2283</name>
</gene>
<dbReference type="AlphaFoldDB" id="A0A3B0ZGV4"/>
<protein>
    <submittedName>
        <fullName evidence="1">Uncharacterized protein</fullName>
    </submittedName>
</protein>
<sequence length="185" mass="20779">MTEESETTLSTSHAPDLDWSQIRETVAMLTLSVARIEYAMKDGNDSVDTLTEWFTSMVGNAQVINMAAQDLPDGTTRDTILSNCQAVDEKVQSAIIAFQFYDKFTQRLSHISVILKSLSEIVSDSGRVYSPYEWSALQKMIKSKYTLDSDQRMFDAILAGKSVDEVLKEAVKLEEEKESADIELF</sequence>
<accession>A0A3B0ZGV4</accession>
<organism evidence="1">
    <name type="scientific">hydrothermal vent metagenome</name>
    <dbReference type="NCBI Taxonomy" id="652676"/>
    <lineage>
        <taxon>unclassified sequences</taxon>
        <taxon>metagenomes</taxon>
        <taxon>ecological metagenomes</taxon>
    </lineage>
</organism>
<evidence type="ECO:0000313" key="1">
    <source>
        <dbReference type="EMBL" id="VAW86547.1"/>
    </source>
</evidence>
<dbReference type="EMBL" id="UOFQ01000044">
    <property type="protein sequence ID" value="VAW86547.1"/>
    <property type="molecule type" value="Genomic_DNA"/>
</dbReference>